<dbReference type="Gene3D" id="3.30.160.40">
    <property type="entry name" value="Porphobilinogen deaminase, C-terminal domain"/>
    <property type="match status" value="1"/>
</dbReference>
<evidence type="ECO:0000259" key="9">
    <source>
        <dbReference type="Pfam" id="PF01379"/>
    </source>
</evidence>
<dbReference type="Proteomes" id="UP000019141">
    <property type="component" value="Unassembled WGS sequence"/>
</dbReference>
<dbReference type="Pfam" id="PF01379">
    <property type="entry name" value="Porphobil_deam"/>
    <property type="match status" value="1"/>
</dbReference>
<dbReference type="GO" id="GO:0005737">
    <property type="term" value="C:cytoplasm"/>
    <property type="evidence" value="ECO:0007669"/>
    <property type="project" value="UniProtKB-UniRule"/>
</dbReference>
<sequence>MRLGSRGSPLALWQTRAIADALQLHHPGLQTEIVIIRTEGDRNRQDPLSVIGGRGVFVREIEKALICGDIDIAVHSMKDMPTEQPPELHFPVVPARGEVRDVYVGRDGQPFTGRRDGPSIGTGSLRRRAQLLAVNERVELREVRGNVDTRLRKMREGEVDGLVLAAAGLIRLGREAEITEYLPMDVMLPAVGQAALGVQTRRGAAVEALLAPLHDAATGWAVTAERAFLAHLSGGCMVPIAAFGECRGERLSLQGLVCSPGGEQVLRHGAEGPCEQAVSLGQELAEVLLASGAGDILRAQRDGA</sequence>
<evidence type="ECO:0000256" key="4">
    <source>
        <dbReference type="ARBA" id="ARBA00011245"/>
    </source>
</evidence>
<feature type="domain" description="Porphobilinogen deaminase N-terminal" evidence="9">
    <location>
        <begin position="1"/>
        <end position="203"/>
    </location>
</feature>
<feature type="modified residue" description="S-(dipyrrolylmethanemethyl)cysteine" evidence="8">
    <location>
        <position position="236"/>
    </location>
</feature>
<dbReference type="InterPro" id="IPR000860">
    <property type="entry name" value="HemC"/>
</dbReference>
<dbReference type="Gene3D" id="3.40.190.10">
    <property type="entry name" value="Periplasmic binding protein-like II"/>
    <property type="match status" value="2"/>
</dbReference>
<keyword evidence="12" id="KW-1185">Reference proteome</keyword>
<organism evidence="11 12">
    <name type="scientific">Entotheonella factor</name>
    <dbReference type="NCBI Taxonomy" id="1429438"/>
    <lineage>
        <taxon>Bacteria</taxon>
        <taxon>Pseudomonadati</taxon>
        <taxon>Nitrospinota/Tectimicrobiota group</taxon>
        <taxon>Candidatus Tectimicrobiota</taxon>
        <taxon>Candidatus Entotheonellia</taxon>
        <taxon>Candidatus Entotheonellales</taxon>
        <taxon>Candidatus Entotheonellaceae</taxon>
        <taxon>Candidatus Entotheonella</taxon>
    </lineage>
</organism>
<dbReference type="InterPro" id="IPR022417">
    <property type="entry name" value="Porphobilin_deaminase_N"/>
</dbReference>
<dbReference type="PANTHER" id="PTHR11557:SF0">
    <property type="entry name" value="PORPHOBILINOGEN DEAMINASE"/>
    <property type="match status" value="1"/>
</dbReference>
<dbReference type="GO" id="GO:0006782">
    <property type="term" value="P:protoporphyrinogen IX biosynthetic process"/>
    <property type="evidence" value="ECO:0007669"/>
    <property type="project" value="UniProtKB-UniRule"/>
</dbReference>
<evidence type="ECO:0000256" key="8">
    <source>
        <dbReference type="HAMAP-Rule" id="MF_00260"/>
    </source>
</evidence>
<accession>W4LY05</accession>
<evidence type="ECO:0000256" key="5">
    <source>
        <dbReference type="ARBA" id="ARBA00022679"/>
    </source>
</evidence>
<dbReference type="InterPro" id="IPR036803">
    <property type="entry name" value="Porphobilinogen_deaminase_C_sf"/>
</dbReference>
<evidence type="ECO:0000256" key="7">
    <source>
        <dbReference type="ARBA" id="ARBA00048169"/>
    </source>
</evidence>
<dbReference type="PRINTS" id="PR00151">
    <property type="entry name" value="PORPHBDMNASE"/>
</dbReference>
<reference evidence="11 12" key="1">
    <citation type="journal article" date="2014" name="Nature">
        <title>An environmental bacterial taxon with a large and distinct metabolic repertoire.</title>
        <authorList>
            <person name="Wilson M.C."/>
            <person name="Mori T."/>
            <person name="Ruckert C."/>
            <person name="Uria A.R."/>
            <person name="Helf M.J."/>
            <person name="Takada K."/>
            <person name="Gernert C."/>
            <person name="Steffens U.A."/>
            <person name="Heycke N."/>
            <person name="Schmitt S."/>
            <person name="Rinke C."/>
            <person name="Helfrich E.J."/>
            <person name="Brachmann A.O."/>
            <person name="Gurgui C."/>
            <person name="Wakimoto T."/>
            <person name="Kracht M."/>
            <person name="Crusemann M."/>
            <person name="Hentschel U."/>
            <person name="Abe I."/>
            <person name="Matsunaga S."/>
            <person name="Kalinowski J."/>
            <person name="Takeyama H."/>
            <person name="Piel J."/>
        </authorList>
    </citation>
    <scope>NUCLEOTIDE SEQUENCE [LARGE SCALE GENOMIC DNA]</scope>
    <source>
        <strain evidence="12">TSY1</strain>
    </source>
</reference>
<evidence type="ECO:0000256" key="3">
    <source>
        <dbReference type="ARBA" id="ARBA00005638"/>
    </source>
</evidence>
<dbReference type="InterPro" id="IPR022418">
    <property type="entry name" value="Porphobilinogen_deaminase_C"/>
</dbReference>
<evidence type="ECO:0000259" key="10">
    <source>
        <dbReference type="Pfam" id="PF03900"/>
    </source>
</evidence>
<comment type="similarity">
    <text evidence="3 8">Belongs to the HMBS family.</text>
</comment>
<comment type="cofactor">
    <cofactor evidence="8">
        <name>dipyrromethane</name>
        <dbReference type="ChEBI" id="CHEBI:60342"/>
    </cofactor>
    <text evidence="8">Binds 1 dipyrromethane group covalently.</text>
</comment>
<dbReference type="GO" id="GO:0004418">
    <property type="term" value="F:hydroxymethylbilane synthase activity"/>
    <property type="evidence" value="ECO:0007669"/>
    <property type="project" value="UniProtKB-UniRule"/>
</dbReference>
<gene>
    <name evidence="8" type="primary">hemC</name>
    <name evidence="11" type="ORF">ETSY1_02380</name>
</gene>
<comment type="subunit">
    <text evidence="4 8">Monomer.</text>
</comment>
<evidence type="ECO:0000313" key="12">
    <source>
        <dbReference type="Proteomes" id="UP000019141"/>
    </source>
</evidence>
<dbReference type="HAMAP" id="MF_00260">
    <property type="entry name" value="Porphobil_deam"/>
    <property type="match status" value="1"/>
</dbReference>
<dbReference type="Pfam" id="PF03900">
    <property type="entry name" value="Porphobil_deamC"/>
    <property type="match status" value="1"/>
</dbReference>
<dbReference type="EC" id="2.5.1.61" evidence="8"/>
<keyword evidence="5 8" id="KW-0808">Transferase</keyword>
<dbReference type="HOGENOM" id="CLU_019704_0_2_7"/>
<dbReference type="EMBL" id="AZHW01000108">
    <property type="protein sequence ID" value="ETX02773.1"/>
    <property type="molecule type" value="Genomic_DNA"/>
</dbReference>
<dbReference type="PANTHER" id="PTHR11557">
    <property type="entry name" value="PORPHOBILINOGEN DEAMINASE"/>
    <property type="match status" value="1"/>
</dbReference>
<dbReference type="NCBIfam" id="TIGR00212">
    <property type="entry name" value="hemC"/>
    <property type="match status" value="1"/>
</dbReference>
<dbReference type="FunFam" id="3.40.190.10:FF:000005">
    <property type="entry name" value="Porphobilinogen deaminase"/>
    <property type="match status" value="1"/>
</dbReference>
<dbReference type="PROSITE" id="PS00533">
    <property type="entry name" value="PORPHOBILINOGEN_DEAM"/>
    <property type="match status" value="1"/>
</dbReference>
<comment type="catalytic activity">
    <reaction evidence="7 8">
        <text>4 porphobilinogen + H2O = hydroxymethylbilane + 4 NH4(+)</text>
        <dbReference type="Rhea" id="RHEA:13185"/>
        <dbReference type="ChEBI" id="CHEBI:15377"/>
        <dbReference type="ChEBI" id="CHEBI:28938"/>
        <dbReference type="ChEBI" id="CHEBI:57845"/>
        <dbReference type="ChEBI" id="CHEBI:58126"/>
        <dbReference type="EC" id="2.5.1.61"/>
    </reaction>
</comment>
<evidence type="ECO:0000256" key="2">
    <source>
        <dbReference type="ARBA" id="ARBA00004735"/>
    </source>
</evidence>
<dbReference type="SUPFAM" id="SSF53850">
    <property type="entry name" value="Periplasmic binding protein-like II"/>
    <property type="match status" value="1"/>
</dbReference>
<dbReference type="PIRSF" id="PIRSF001438">
    <property type="entry name" value="4pyrrol_synth_OHMeBilane_synth"/>
    <property type="match status" value="1"/>
</dbReference>
<dbReference type="PATRIC" id="fig|1429438.4.peg.647"/>
<protein>
    <recommendedName>
        <fullName evidence="8">Porphobilinogen deaminase</fullName>
        <shortName evidence="8">PBG</shortName>
        <ecNumber evidence="8">2.5.1.61</ecNumber>
    </recommendedName>
    <alternativeName>
        <fullName evidence="8">Hydroxymethylbilane synthase</fullName>
        <shortName evidence="8">HMBS</shortName>
    </alternativeName>
    <alternativeName>
        <fullName evidence="8">Pre-uroporphyrinogen synthase</fullName>
    </alternativeName>
</protein>
<proteinExistence type="inferred from homology"/>
<dbReference type="InterPro" id="IPR022419">
    <property type="entry name" value="Porphobilin_deaminase_cofac_BS"/>
</dbReference>
<evidence type="ECO:0000256" key="1">
    <source>
        <dbReference type="ARBA" id="ARBA00002869"/>
    </source>
</evidence>
<feature type="domain" description="Porphobilinogen deaminase C-terminal" evidence="10">
    <location>
        <begin position="221"/>
        <end position="289"/>
    </location>
</feature>
<keyword evidence="6 8" id="KW-0627">Porphyrin biosynthesis</keyword>
<comment type="miscellaneous">
    <text evidence="8">The porphobilinogen subunits are added to the dipyrromethane group.</text>
</comment>
<comment type="function">
    <text evidence="1 8">Tetrapolymerization of the monopyrrole PBG into the hydroxymethylbilane pre-uroporphyrinogen in several discrete steps.</text>
</comment>
<evidence type="ECO:0000313" key="11">
    <source>
        <dbReference type="EMBL" id="ETX02773.1"/>
    </source>
</evidence>
<comment type="pathway">
    <text evidence="2">Porphyrin-containing compound metabolism; protoporphyrin-IX biosynthesis; coproporphyrinogen-III from 5-aminolevulinate: step 2/4.</text>
</comment>
<dbReference type="AlphaFoldDB" id="W4LY05"/>
<comment type="caution">
    <text evidence="11">The sequence shown here is derived from an EMBL/GenBank/DDBJ whole genome shotgun (WGS) entry which is preliminary data.</text>
</comment>
<evidence type="ECO:0000256" key="6">
    <source>
        <dbReference type="ARBA" id="ARBA00023244"/>
    </source>
</evidence>
<name>W4LY05_ENTF1</name>
<dbReference type="SUPFAM" id="SSF54782">
    <property type="entry name" value="Porphobilinogen deaminase (hydroxymethylbilane synthase), C-terminal domain"/>
    <property type="match status" value="1"/>
</dbReference>